<protein>
    <submittedName>
        <fullName evidence="2">HD domain-containing protein</fullName>
    </submittedName>
</protein>
<dbReference type="RefSeq" id="WP_294521767.1">
    <property type="nucleotide sequence ID" value="NZ_JBBMFK010000030.1"/>
</dbReference>
<dbReference type="EMBL" id="JBBMFK010000030">
    <property type="protein sequence ID" value="MEQ2444691.1"/>
    <property type="molecule type" value="Genomic_DNA"/>
</dbReference>
<dbReference type="InterPro" id="IPR003607">
    <property type="entry name" value="HD/PDEase_dom"/>
</dbReference>
<reference evidence="2 3" key="1">
    <citation type="submission" date="2024-03" db="EMBL/GenBank/DDBJ databases">
        <title>Human intestinal bacterial collection.</title>
        <authorList>
            <person name="Pauvert C."/>
            <person name="Hitch T.C.A."/>
            <person name="Clavel T."/>
        </authorList>
    </citation>
    <scope>NUCLEOTIDE SEQUENCE [LARGE SCALE GENOMIC DNA]</scope>
    <source>
        <strain evidence="2 3">CLA-AP-H29</strain>
    </source>
</reference>
<gene>
    <name evidence="2" type="ORF">WMO64_14610</name>
</gene>
<dbReference type="Pfam" id="PF01966">
    <property type="entry name" value="HD"/>
    <property type="match status" value="1"/>
</dbReference>
<evidence type="ECO:0000313" key="3">
    <source>
        <dbReference type="Proteomes" id="UP001464378"/>
    </source>
</evidence>
<evidence type="ECO:0000313" key="2">
    <source>
        <dbReference type="EMBL" id="MEQ2444691.1"/>
    </source>
</evidence>
<dbReference type="Gene3D" id="1.10.3210.10">
    <property type="entry name" value="Hypothetical protein af1432"/>
    <property type="match status" value="1"/>
</dbReference>
<sequence>MTVINDVNWRCFLDCVGDLLFTPEVQSMRNIPHHPGTTCYEHSVFVAYAAFRMARRWNLDYMAAARCGLLHDLYLYDPRDKSAHPGNQCFDHPVFALRNAEALCGRLTEKERNIIISHMWPLAKRRPRSAEAAVVNLADKACATAEVLGYWRRSRVREKAMG</sequence>
<dbReference type="InterPro" id="IPR006674">
    <property type="entry name" value="HD_domain"/>
</dbReference>
<dbReference type="CDD" id="cd00077">
    <property type="entry name" value="HDc"/>
    <property type="match status" value="1"/>
</dbReference>
<dbReference type="Proteomes" id="UP001464378">
    <property type="component" value="Unassembled WGS sequence"/>
</dbReference>
<name>A0ABV1EBN2_9FIRM</name>
<feature type="domain" description="HD" evidence="1">
    <location>
        <begin position="40"/>
        <end position="141"/>
    </location>
</feature>
<organism evidence="2 3">
    <name type="scientific">Pseudoflavonifractor intestinihominis</name>
    <dbReference type="NCBI Taxonomy" id="3133171"/>
    <lineage>
        <taxon>Bacteria</taxon>
        <taxon>Bacillati</taxon>
        <taxon>Bacillota</taxon>
        <taxon>Clostridia</taxon>
        <taxon>Eubacteriales</taxon>
        <taxon>Oscillospiraceae</taxon>
        <taxon>Pseudoflavonifractor</taxon>
    </lineage>
</organism>
<evidence type="ECO:0000259" key="1">
    <source>
        <dbReference type="Pfam" id="PF01966"/>
    </source>
</evidence>
<dbReference type="SUPFAM" id="SSF109604">
    <property type="entry name" value="HD-domain/PDEase-like"/>
    <property type="match status" value="1"/>
</dbReference>
<keyword evidence="3" id="KW-1185">Reference proteome</keyword>
<accession>A0ABV1EBN2</accession>
<proteinExistence type="predicted"/>
<comment type="caution">
    <text evidence="2">The sequence shown here is derived from an EMBL/GenBank/DDBJ whole genome shotgun (WGS) entry which is preliminary data.</text>
</comment>